<dbReference type="NCBIfam" id="TIGR00110">
    <property type="entry name" value="ilvD"/>
    <property type="match status" value="1"/>
</dbReference>
<feature type="binding site" evidence="15">
    <location>
        <position position="79"/>
    </location>
    <ligand>
        <name>Mg(2+)</name>
        <dbReference type="ChEBI" id="CHEBI:18420"/>
    </ligand>
</feature>
<evidence type="ECO:0000313" key="18">
    <source>
        <dbReference type="EMBL" id="BAT72060.1"/>
    </source>
</evidence>
<comment type="pathway">
    <text evidence="12 15">Amino-acid biosynthesis; L-valine biosynthesis; L-valine from pyruvate: step 3/4.</text>
</comment>
<dbReference type="Pfam" id="PF00920">
    <property type="entry name" value="ILVD_EDD_N"/>
    <property type="match status" value="1"/>
</dbReference>
<comment type="pathway">
    <text evidence="13 15">Amino-acid biosynthesis; L-isoleucine biosynthesis; L-isoleucine from 2-oxobutanoate: step 3/4.</text>
</comment>
<evidence type="ECO:0000259" key="17">
    <source>
        <dbReference type="Pfam" id="PF24877"/>
    </source>
</evidence>
<evidence type="ECO:0000256" key="14">
    <source>
        <dbReference type="ARBA" id="ARBA00029490"/>
    </source>
</evidence>
<evidence type="ECO:0000256" key="12">
    <source>
        <dbReference type="ARBA" id="ARBA00029436"/>
    </source>
</evidence>
<comment type="subunit">
    <text evidence="15">Homodimer.</text>
</comment>
<evidence type="ECO:0000259" key="16">
    <source>
        <dbReference type="Pfam" id="PF00920"/>
    </source>
</evidence>
<evidence type="ECO:0000256" key="7">
    <source>
        <dbReference type="ARBA" id="ARBA00023004"/>
    </source>
</evidence>
<dbReference type="GO" id="GO:0004160">
    <property type="term" value="F:dihydroxy-acid dehydratase activity"/>
    <property type="evidence" value="ECO:0007669"/>
    <property type="project" value="UniProtKB-UniRule"/>
</dbReference>
<dbReference type="GO" id="GO:0009099">
    <property type="term" value="P:L-valine biosynthetic process"/>
    <property type="evidence" value="ECO:0007669"/>
    <property type="project" value="UniProtKB-UniRule"/>
</dbReference>
<dbReference type="InterPro" id="IPR037237">
    <property type="entry name" value="IlvD/EDD_N"/>
</dbReference>
<feature type="modified residue" description="N6-carboxylysine" evidence="15">
    <location>
        <position position="122"/>
    </location>
</feature>
<dbReference type="KEGG" id="ttk:TST_1273"/>
<evidence type="ECO:0000256" key="4">
    <source>
        <dbReference type="ARBA" id="ARBA00022714"/>
    </source>
</evidence>
<dbReference type="STRING" id="1298851.TST_1273"/>
<evidence type="ECO:0000256" key="11">
    <source>
        <dbReference type="ARBA" id="ARBA00029304"/>
    </source>
</evidence>
<evidence type="ECO:0000256" key="8">
    <source>
        <dbReference type="ARBA" id="ARBA00023014"/>
    </source>
</evidence>
<accession>A0A0S3QUR5</accession>
<dbReference type="PANTHER" id="PTHR43661">
    <property type="entry name" value="D-XYLONATE DEHYDRATASE"/>
    <property type="match status" value="1"/>
</dbReference>
<dbReference type="Proteomes" id="UP000063234">
    <property type="component" value="Chromosome"/>
</dbReference>
<dbReference type="UniPathway" id="UPA00047">
    <property type="reaction ID" value="UER00057"/>
</dbReference>
<keyword evidence="19" id="KW-1185">Reference proteome</keyword>
<feature type="binding site" evidence="15">
    <location>
        <position position="121"/>
    </location>
    <ligand>
        <name>Mg(2+)</name>
        <dbReference type="ChEBI" id="CHEBI:18420"/>
    </ligand>
</feature>
<evidence type="ECO:0000313" key="19">
    <source>
        <dbReference type="Proteomes" id="UP000063234"/>
    </source>
</evidence>
<dbReference type="PROSITE" id="PS00887">
    <property type="entry name" value="ILVD_EDD_2"/>
    <property type="match status" value="1"/>
</dbReference>
<feature type="domain" description="Dihydroxy-acid/6-phosphogluconate dehydratase C-terminal" evidence="17">
    <location>
        <begin position="357"/>
        <end position="548"/>
    </location>
</feature>
<comment type="cofactor">
    <cofactor evidence="1 15">
        <name>Mg(2+)</name>
        <dbReference type="ChEBI" id="CHEBI:18420"/>
    </cofactor>
</comment>
<evidence type="ECO:0000256" key="3">
    <source>
        <dbReference type="ARBA" id="ARBA00022605"/>
    </source>
</evidence>
<dbReference type="InterPro" id="IPR042096">
    <property type="entry name" value="Dihydro-acid_dehy_C"/>
</dbReference>
<keyword evidence="4 15" id="KW-0001">2Fe-2S</keyword>
<dbReference type="SUPFAM" id="SSF143975">
    <property type="entry name" value="IlvD/EDD N-terminal domain-like"/>
    <property type="match status" value="1"/>
</dbReference>
<dbReference type="GO" id="GO:0009097">
    <property type="term" value="P:isoleucine biosynthetic process"/>
    <property type="evidence" value="ECO:0007669"/>
    <property type="project" value="UniProtKB-UniRule"/>
</dbReference>
<dbReference type="GO" id="GO:0051537">
    <property type="term" value="F:2 iron, 2 sulfur cluster binding"/>
    <property type="evidence" value="ECO:0007669"/>
    <property type="project" value="UniProtKB-UniRule"/>
</dbReference>
<dbReference type="InterPro" id="IPR020558">
    <property type="entry name" value="DiOHA_6PGluconate_deHydtase_CS"/>
</dbReference>
<dbReference type="GO" id="GO:0000287">
    <property type="term" value="F:magnesium ion binding"/>
    <property type="evidence" value="ECO:0007669"/>
    <property type="project" value="UniProtKB-UniRule"/>
</dbReference>
<keyword evidence="5 15" id="KW-0479">Metal-binding</keyword>
<evidence type="ECO:0000256" key="1">
    <source>
        <dbReference type="ARBA" id="ARBA00001946"/>
    </source>
</evidence>
<dbReference type="Gene3D" id="3.50.30.80">
    <property type="entry name" value="IlvD/EDD C-terminal domain-like"/>
    <property type="match status" value="1"/>
</dbReference>
<dbReference type="GO" id="GO:0005829">
    <property type="term" value="C:cytosol"/>
    <property type="evidence" value="ECO:0007669"/>
    <property type="project" value="TreeGrafter"/>
</dbReference>
<comment type="caution">
    <text evidence="15">Lacks conserved residue(s) required for the propagation of feature annotation.</text>
</comment>
<keyword evidence="8 15" id="KW-0411">Iron-sulfur</keyword>
<dbReference type="UniPathway" id="UPA00049">
    <property type="reaction ID" value="UER00061"/>
</dbReference>
<keyword evidence="6 15" id="KW-0460">Magnesium</keyword>
<dbReference type="PROSITE" id="PS00886">
    <property type="entry name" value="ILVD_EDD_1"/>
    <property type="match status" value="1"/>
</dbReference>
<proteinExistence type="inferred from homology"/>
<organism evidence="18 19">
    <name type="scientific">Thermosulfidibacter takaii (strain DSM 17441 / JCM 13301 / NBRC 103674 / ABI70S6)</name>
    <dbReference type="NCBI Taxonomy" id="1298851"/>
    <lineage>
        <taxon>Bacteria</taxon>
        <taxon>Pseudomonadati</taxon>
        <taxon>Thermosulfidibacterota</taxon>
        <taxon>Thermosulfidibacteria</taxon>
        <taxon>Thermosulfidibacterales</taxon>
        <taxon>Thermosulfidibacteraceae</taxon>
    </lineage>
</organism>
<comment type="similarity">
    <text evidence="2 15">Belongs to the IlvD/Edd family.</text>
</comment>
<feature type="active site" description="Proton acceptor" evidence="15">
    <location>
        <position position="467"/>
    </location>
</feature>
<evidence type="ECO:0000256" key="2">
    <source>
        <dbReference type="ARBA" id="ARBA00006486"/>
    </source>
</evidence>
<comment type="catalytic activity">
    <reaction evidence="15">
        <text>(2R,3R)-2,3-dihydroxy-3-methylpentanoate = (S)-3-methyl-2-oxopentanoate + H2O</text>
        <dbReference type="Rhea" id="RHEA:27694"/>
        <dbReference type="ChEBI" id="CHEBI:15377"/>
        <dbReference type="ChEBI" id="CHEBI:35146"/>
        <dbReference type="ChEBI" id="CHEBI:49258"/>
        <dbReference type="EC" id="4.2.1.9"/>
    </reaction>
</comment>
<dbReference type="PATRIC" id="fig|1298851.3.peg.1347"/>
<dbReference type="SUPFAM" id="SSF52016">
    <property type="entry name" value="LeuD/IlvD-like"/>
    <property type="match status" value="1"/>
</dbReference>
<dbReference type="InterPro" id="IPR056740">
    <property type="entry name" value="ILV_EDD_C"/>
</dbReference>
<dbReference type="Pfam" id="PF24877">
    <property type="entry name" value="ILV_EDD_C"/>
    <property type="match status" value="1"/>
</dbReference>
<feature type="binding site" description="via carbamate group" evidence="15">
    <location>
        <position position="122"/>
    </location>
    <ligand>
        <name>Mg(2+)</name>
        <dbReference type="ChEBI" id="CHEBI:18420"/>
    </ligand>
</feature>
<dbReference type="InterPro" id="IPR004404">
    <property type="entry name" value="DihydroxyA_deHydtase"/>
</dbReference>
<dbReference type="FunFam" id="3.50.30.80:FF:000001">
    <property type="entry name" value="Dihydroxy-acid dehydratase"/>
    <property type="match status" value="1"/>
</dbReference>
<evidence type="ECO:0000256" key="13">
    <source>
        <dbReference type="ARBA" id="ARBA00029437"/>
    </source>
</evidence>
<comment type="catalytic activity">
    <reaction evidence="11">
        <text>(2R)-2,3-dihydroxy-3-methylbutanoate = 3-methyl-2-oxobutanoate + H2O</text>
        <dbReference type="Rhea" id="RHEA:24809"/>
        <dbReference type="ChEBI" id="CHEBI:11851"/>
        <dbReference type="ChEBI" id="CHEBI:15377"/>
        <dbReference type="ChEBI" id="CHEBI:49072"/>
        <dbReference type="EC" id="4.2.1.9"/>
    </reaction>
    <physiologicalReaction direction="left-to-right" evidence="11">
        <dbReference type="Rhea" id="RHEA:24810"/>
    </physiologicalReaction>
</comment>
<keyword evidence="7 15" id="KW-0408">Iron</keyword>
<evidence type="ECO:0000256" key="15">
    <source>
        <dbReference type="HAMAP-Rule" id="MF_00012"/>
    </source>
</evidence>
<dbReference type="NCBIfam" id="NF002068">
    <property type="entry name" value="PRK00911.1"/>
    <property type="match status" value="1"/>
</dbReference>
<evidence type="ECO:0000256" key="10">
    <source>
        <dbReference type="ARBA" id="ARBA00023304"/>
    </source>
</evidence>
<evidence type="ECO:0000256" key="5">
    <source>
        <dbReference type="ARBA" id="ARBA00022723"/>
    </source>
</evidence>
<gene>
    <name evidence="15 18" type="primary">ilvD</name>
    <name evidence="18" type="ORF">TST_1273</name>
</gene>
<comment type="function">
    <text evidence="15">Functions in the biosynthesis of branched-chain amino acids. Catalyzes the dehydration of (2R,3R)-2,3-dihydroxy-3-methylpentanoate (2,3-dihydroxy-3-methylvalerate) into 2-oxo-3-methylpentanoate (2-oxo-3-methylvalerate) and of (2R)-2,3-dihydroxy-3-methylbutanoate (2,3-dihydroxyisovalerate) into 2-oxo-3-methylbutanoate (2-oxoisovalerate), the penultimate precursor to L-isoleucine and L-valine, respectively.</text>
</comment>
<dbReference type="OrthoDB" id="9807077at2"/>
<dbReference type="InterPro" id="IPR000581">
    <property type="entry name" value="ILV_EDD_N"/>
</dbReference>
<comment type="cofactor">
    <cofactor evidence="15">
        <name>[2Fe-2S] cluster</name>
        <dbReference type="ChEBI" id="CHEBI:190135"/>
    </cofactor>
    <text evidence="15">Binds 1 [2Fe-2S] cluster per subunit. This cluster acts as a Lewis acid cofactor.</text>
</comment>
<keyword evidence="9 15" id="KW-0456">Lyase</keyword>
<feature type="domain" description="Dihydroxy-acid/6-phosphogluconate dehydratase N-terminal" evidence="16">
    <location>
        <begin position="33"/>
        <end position="346"/>
    </location>
</feature>
<evidence type="ECO:0000256" key="9">
    <source>
        <dbReference type="ARBA" id="ARBA00023239"/>
    </source>
</evidence>
<dbReference type="PANTHER" id="PTHR43661:SF3">
    <property type="entry name" value="D-XYLONATE DEHYDRATASE YAGF-RELATED"/>
    <property type="match status" value="1"/>
</dbReference>
<protein>
    <recommendedName>
        <fullName evidence="14 15">Dihydroxy-acid dehydratase</fullName>
        <shortName evidence="15">DAD</shortName>
        <ecNumber evidence="14 15">4.2.1.9</ecNumber>
    </recommendedName>
</protein>
<dbReference type="RefSeq" id="WP_068550055.1">
    <property type="nucleotide sequence ID" value="NZ_AP013035.1"/>
</dbReference>
<dbReference type="AlphaFoldDB" id="A0A0S3QUR5"/>
<keyword evidence="10 15" id="KW-0100">Branched-chain amino acid biosynthesis</keyword>
<dbReference type="EMBL" id="AP013035">
    <property type="protein sequence ID" value="BAT72060.1"/>
    <property type="molecule type" value="Genomic_DNA"/>
</dbReference>
<evidence type="ECO:0000256" key="6">
    <source>
        <dbReference type="ARBA" id="ARBA00022842"/>
    </source>
</evidence>
<reference evidence="19" key="1">
    <citation type="journal article" date="2018" name="Science">
        <title>A primordial and reversible TCA cycle in a facultatively chemolithoautotrophic thermophile.</title>
        <authorList>
            <person name="Nunoura T."/>
            <person name="Chikaraishi Y."/>
            <person name="Izaki R."/>
            <person name="Suwa T."/>
            <person name="Sato T."/>
            <person name="Harada T."/>
            <person name="Mori K."/>
            <person name="Kato Y."/>
            <person name="Miyazaki M."/>
            <person name="Shimamura S."/>
            <person name="Yanagawa K."/>
            <person name="Shuto A."/>
            <person name="Ohkouchi N."/>
            <person name="Fujita N."/>
            <person name="Takaki Y."/>
            <person name="Atomi H."/>
            <person name="Takai K."/>
        </authorList>
    </citation>
    <scope>NUCLEOTIDE SEQUENCE [LARGE SCALE GENOMIC DNA]</scope>
    <source>
        <strain evidence="19">DSM 17441 / JCM 13301 / NBRC 103674 / ABI70S6</strain>
    </source>
</reference>
<dbReference type="HAMAP" id="MF_00012">
    <property type="entry name" value="IlvD"/>
    <property type="match status" value="1"/>
</dbReference>
<sequence length="558" mass="60125">MRSDEVRRGVERAPHRALLYATGVPKKAMDEMPFIGIVSSFTDLIPGHVGMRDLERWIEKGIHSGGGYAFLFSVPGICDGVAMGHSGMKYSLPSRELIADMIECVVEAHKLDGLVFLTNCDKITPGMLMAAARLNIPSIVVTAGPMLSGRLGRKRLSLVRDTFEAVGRYKAGEIDERELEWCEMEACPGQGSCQGLYTANTMACVTEAIGMSLPGCATAVAGLAKKRRIAFDSGYRVVQLVREGIKPRDIMTKEAIHNGIRIDMALGGSTNAVLHITAIANEAGVKLDLRDFDRIARETPHISNLRPGGDYMMEDLDAAGGIPAVFKRLKELLNNTPTVSGKTVYEIGDEAVILDEEVIRPLDNPYHKEGGIAVLFGNLAPDGAVIKQTAVSEKMMTFRGTARVFDSEEQAMDAILGGKIKPGEVVVIRYEGPKGGPGMREMLAPTSAIVGMGLADSVALITDGRFSGGTKGPCIGHVSPEAAEGGPIGLLKDGDVISIDIPNRKLEVELSEEELAKRRAEWKPPKPKITKGYLARYAKFVTSASTGAVYKDVIEEEK</sequence>
<feature type="binding site" evidence="15">
    <location>
        <position position="441"/>
    </location>
    <ligand>
        <name>Mg(2+)</name>
        <dbReference type="ChEBI" id="CHEBI:18420"/>
    </ligand>
</feature>
<keyword evidence="3 15" id="KW-0028">Amino-acid biosynthesis</keyword>
<name>A0A0S3QUR5_THET7</name>
<dbReference type="EC" id="4.2.1.9" evidence="14 15"/>